<reference evidence="2" key="1">
    <citation type="submission" date="2022-03" db="EMBL/GenBank/DDBJ databases">
        <authorList>
            <person name="Alioto T."/>
            <person name="Alioto T."/>
            <person name="Gomez Garrido J."/>
        </authorList>
    </citation>
    <scope>NUCLEOTIDE SEQUENCE</scope>
</reference>
<proteinExistence type="predicted"/>
<dbReference type="EMBL" id="OW240913">
    <property type="protein sequence ID" value="CAH2247089.1"/>
    <property type="molecule type" value="Genomic_DNA"/>
</dbReference>
<keyword evidence="3" id="KW-1185">Reference proteome</keyword>
<feature type="compositionally biased region" description="Basic and acidic residues" evidence="1">
    <location>
        <begin position="81"/>
        <end position="95"/>
    </location>
</feature>
<organism evidence="2 3">
    <name type="scientific">Pelobates cultripes</name>
    <name type="common">Western spadefoot toad</name>
    <dbReference type="NCBI Taxonomy" id="61616"/>
    <lineage>
        <taxon>Eukaryota</taxon>
        <taxon>Metazoa</taxon>
        <taxon>Chordata</taxon>
        <taxon>Craniata</taxon>
        <taxon>Vertebrata</taxon>
        <taxon>Euteleostomi</taxon>
        <taxon>Amphibia</taxon>
        <taxon>Batrachia</taxon>
        <taxon>Anura</taxon>
        <taxon>Pelobatoidea</taxon>
        <taxon>Pelobatidae</taxon>
        <taxon>Pelobates</taxon>
    </lineage>
</organism>
<evidence type="ECO:0000313" key="2">
    <source>
        <dbReference type="EMBL" id="CAH2247089.1"/>
    </source>
</evidence>
<gene>
    <name evidence="2" type="ORF">PECUL_23A019915</name>
</gene>
<dbReference type="Proteomes" id="UP001295444">
    <property type="component" value="Chromosome 02"/>
</dbReference>
<name>A0AAD1VTA7_PELCU</name>
<feature type="region of interest" description="Disordered" evidence="1">
    <location>
        <begin position="33"/>
        <end position="141"/>
    </location>
</feature>
<evidence type="ECO:0000256" key="1">
    <source>
        <dbReference type="SAM" id="MobiDB-lite"/>
    </source>
</evidence>
<sequence length="141" mass="15005">MADAPPLSDTRQKSGAVGCTMLVRMLQHLGEIFSGSGSGWRDVRQQGDRGANGGEQEMGCMKPHWTQPTTKHPSPTHLAHVGRESKEIASPKEAEAQTPQETTDYPELLSPPREEGLGLRGETPGPGYKDAGPQQGPGHAG</sequence>
<accession>A0AAD1VTA7</accession>
<protein>
    <submittedName>
        <fullName evidence="2">Uncharacterized protein</fullName>
    </submittedName>
</protein>
<evidence type="ECO:0000313" key="3">
    <source>
        <dbReference type="Proteomes" id="UP001295444"/>
    </source>
</evidence>
<dbReference type="AlphaFoldDB" id="A0AAD1VTA7"/>